<gene>
    <name evidence="3" type="ORF">ELS83_11610</name>
</gene>
<name>A0ABX1WX82_9BACT</name>
<sequence length="375" mass="43912">MNKVIWTLFLSILFAIPSNAQKSFTLKGMIGGLQEEYIYLYKLNGETQEFIDSVKTKNGEFKFEAACDQAFAAQISVAGRKSGKIFISPTTMNLFVHKKDMNYKFLIGKLKGSPAQDRYEDYQAKLAENNKQKLKVAENLEIPEVQSDPVKKDQFMKEYRRLNKFKDDYYYKYASSPVIPYLIYQEYFAAKRNLDYVRKQLEILKLANPNGMYVNNLQKRVEVIETLQNKGQFPEIDAPTLTGEKYTLSKQRGKPILLYFWRAWRQDQNQKFYDEIKNVTSSFPSLEVVSIIRNSSYNKMRIPGTKKLIAWHPEARHELNCIEIESLDKSVDVVRYMDRGFHAYLLDKNGKILYYQDEMNLEMLKSQVSTYLSKQ</sequence>
<evidence type="ECO:0000256" key="1">
    <source>
        <dbReference type="SAM" id="SignalP"/>
    </source>
</evidence>
<keyword evidence="1" id="KW-0732">Signal</keyword>
<evidence type="ECO:0000259" key="2">
    <source>
        <dbReference type="Pfam" id="PF14289"/>
    </source>
</evidence>
<dbReference type="InterPro" id="IPR036249">
    <property type="entry name" value="Thioredoxin-like_sf"/>
</dbReference>
<organism evidence="3 4">
    <name type="scientific">Marinifilum caeruleilacunae</name>
    <dbReference type="NCBI Taxonomy" id="2499076"/>
    <lineage>
        <taxon>Bacteria</taxon>
        <taxon>Pseudomonadati</taxon>
        <taxon>Bacteroidota</taxon>
        <taxon>Bacteroidia</taxon>
        <taxon>Marinilabiliales</taxon>
        <taxon>Marinifilaceae</taxon>
    </lineage>
</organism>
<feature type="signal peptide" evidence="1">
    <location>
        <begin position="1"/>
        <end position="20"/>
    </location>
</feature>
<comment type="caution">
    <text evidence="3">The sequence shown here is derived from an EMBL/GenBank/DDBJ whole genome shotgun (WGS) entry which is preliminary data.</text>
</comment>
<evidence type="ECO:0000313" key="4">
    <source>
        <dbReference type="Proteomes" id="UP000732105"/>
    </source>
</evidence>
<dbReference type="Gene3D" id="3.40.30.10">
    <property type="entry name" value="Glutaredoxin"/>
    <property type="match status" value="1"/>
</dbReference>
<feature type="domain" description="DUF4369" evidence="2">
    <location>
        <begin position="24"/>
        <end position="119"/>
    </location>
</feature>
<protein>
    <submittedName>
        <fullName evidence="3">DUF4369 domain-containing protein</fullName>
    </submittedName>
</protein>
<dbReference type="EMBL" id="RZNH01000018">
    <property type="protein sequence ID" value="NOU60470.1"/>
    <property type="molecule type" value="Genomic_DNA"/>
</dbReference>
<keyword evidence="4" id="KW-1185">Reference proteome</keyword>
<reference evidence="3 4" key="1">
    <citation type="submission" date="2018-12" db="EMBL/GenBank/DDBJ databases">
        <title>Marinifilum JC070 sp. nov., a marine bacterium isolated from Yongle Blue Hole in the South China Sea.</title>
        <authorList>
            <person name="Fu T."/>
        </authorList>
    </citation>
    <scope>NUCLEOTIDE SEQUENCE [LARGE SCALE GENOMIC DNA]</scope>
    <source>
        <strain evidence="3 4">JC070</strain>
    </source>
</reference>
<dbReference type="Pfam" id="PF14289">
    <property type="entry name" value="DUF4369"/>
    <property type="match status" value="1"/>
</dbReference>
<dbReference type="InterPro" id="IPR025380">
    <property type="entry name" value="DUF4369"/>
</dbReference>
<feature type="chain" id="PRO_5046325451" evidence="1">
    <location>
        <begin position="21"/>
        <end position="375"/>
    </location>
</feature>
<dbReference type="SUPFAM" id="SSF52833">
    <property type="entry name" value="Thioredoxin-like"/>
    <property type="match status" value="1"/>
</dbReference>
<accession>A0ABX1WX82</accession>
<dbReference type="RefSeq" id="WP_171595755.1">
    <property type="nucleotide sequence ID" value="NZ_RZNH01000018.1"/>
</dbReference>
<proteinExistence type="predicted"/>
<evidence type="ECO:0000313" key="3">
    <source>
        <dbReference type="EMBL" id="NOU60470.1"/>
    </source>
</evidence>
<dbReference type="Proteomes" id="UP000732105">
    <property type="component" value="Unassembled WGS sequence"/>
</dbReference>